<feature type="active site" evidence="4">
    <location>
        <position position="438"/>
    </location>
</feature>
<evidence type="ECO:0000313" key="9">
    <source>
        <dbReference type="EMBL" id="MDA3730556.1"/>
    </source>
</evidence>
<dbReference type="Gene3D" id="2.60.220.10">
    <property type="entry name" value="Polysaccharide lyase family 8-like, C-terminal"/>
    <property type="match status" value="1"/>
</dbReference>
<evidence type="ECO:0000256" key="1">
    <source>
        <dbReference type="ARBA" id="ARBA00006699"/>
    </source>
</evidence>
<dbReference type="Pfam" id="PF08124">
    <property type="entry name" value="Lyase_8_N"/>
    <property type="match status" value="1"/>
</dbReference>
<dbReference type="EMBL" id="JAQIFT010000014">
    <property type="protein sequence ID" value="MDA3730556.1"/>
    <property type="molecule type" value="Genomic_DNA"/>
</dbReference>
<dbReference type="Pfam" id="PF02368">
    <property type="entry name" value="Big_2"/>
    <property type="match status" value="1"/>
</dbReference>
<dbReference type="InterPro" id="IPR038970">
    <property type="entry name" value="Lyase_8"/>
</dbReference>
<feature type="domain" description="Polysaccharide lyase 8 N-terminal alpha-helical" evidence="8">
    <location>
        <begin position="149"/>
        <end position="476"/>
    </location>
</feature>
<keyword evidence="10" id="KW-1185">Reference proteome</keyword>
<evidence type="ECO:0000256" key="2">
    <source>
        <dbReference type="ARBA" id="ARBA00022729"/>
    </source>
</evidence>
<comment type="caution">
    <text evidence="9">The sequence shown here is derived from an EMBL/GenBank/DDBJ whole genome shotgun (WGS) entry which is preliminary data.</text>
</comment>
<evidence type="ECO:0000313" key="10">
    <source>
        <dbReference type="Proteomes" id="UP001169242"/>
    </source>
</evidence>
<dbReference type="SUPFAM" id="SSF49863">
    <property type="entry name" value="Hyaluronate lyase-like, C-terminal domain"/>
    <property type="match status" value="1"/>
</dbReference>
<protein>
    <submittedName>
        <fullName evidence="9">Polysaccharide lyase beta-sandwich domain-containing protein</fullName>
    </submittedName>
</protein>
<dbReference type="InterPro" id="IPR004103">
    <property type="entry name" value="Lyase_8_C"/>
</dbReference>
<dbReference type="GO" id="GO:0016837">
    <property type="term" value="F:carbon-oxygen lyase activity, acting on polysaccharides"/>
    <property type="evidence" value="ECO:0007669"/>
    <property type="project" value="UniProtKB-ARBA"/>
</dbReference>
<organism evidence="9 10">
    <name type="scientific">Holtiella tumoricola</name>
    <dbReference type="NCBI Taxonomy" id="3018743"/>
    <lineage>
        <taxon>Bacteria</taxon>
        <taxon>Bacillati</taxon>
        <taxon>Bacillota</taxon>
        <taxon>Clostridia</taxon>
        <taxon>Lachnospirales</taxon>
        <taxon>Cellulosilyticaceae</taxon>
        <taxon>Holtiella</taxon>
    </lineage>
</organism>
<evidence type="ECO:0000259" key="7">
    <source>
        <dbReference type="Pfam" id="PF02884"/>
    </source>
</evidence>
<dbReference type="RefSeq" id="WP_271011160.1">
    <property type="nucleotide sequence ID" value="NZ_JAQIFT010000014.1"/>
</dbReference>
<evidence type="ECO:0000256" key="4">
    <source>
        <dbReference type="PIRSR" id="PIRSR638970-1"/>
    </source>
</evidence>
<dbReference type="GO" id="GO:0005576">
    <property type="term" value="C:extracellular region"/>
    <property type="evidence" value="ECO:0007669"/>
    <property type="project" value="InterPro"/>
</dbReference>
<feature type="domain" description="BIG2" evidence="6">
    <location>
        <begin position="82"/>
        <end position="120"/>
    </location>
</feature>
<dbReference type="Gene3D" id="2.70.98.10">
    <property type="match status" value="1"/>
</dbReference>
<dbReference type="Gene3D" id="1.50.10.100">
    <property type="entry name" value="Chondroitin AC/alginate lyase"/>
    <property type="match status" value="1"/>
</dbReference>
<feature type="domain" description="Polysaccharide lyase family 8 central" evidence="5">
    <location>
        <begin position="520"/>
        <end position="797"/>
    </location>
</feature>
<dbReference type="InterPro" id="IPR014718">
    <property type="entry name" value="GH-type_carb-bd"/>
</dbReference>
<dbReference type="InterPro" id="IPR003159">
    <property type="entry name" value="Lyase_8_central_dom"/>
</dbReference>
<evidence type="ECO:0000259" key="6">
    <source>
        <dbReference type="Pfam" id="PF02368"/>
    </source>
</evidence>
<dbReference type="AlphaFoldDB" id="A0AA42DKG0"/>
<dbReference type="InterPro" id="IPR003343">
    <property type="entry name" value="Big_2"/>
</dbReference>
<accession>A0AA42DKG0</accession>
<dbReference type="SUPFAM" id="SSF74650">
    <property type="entry name" value="Galactose mutarotase-like"/>
    <property type="match status" value="1"/>
</dbReference>
<sequence length="949" mass="106664">MSKKRICLLMATVVTVHTTSSIIPMMNTYAKEAEESKPYLKESLYRGVNVTTSSSIQITTPSSIKIVRNQEMQLQVPPNLIDPITWASSNNNIASVNGDGKVLAHEKGFSTITAKDNYNNEVIWKVDVMYIDTIPEVDNAVYAKMRKKWLETLIGKENDTNSKNINRVISRIEGFVDTHWSGLKKDGGILWDTKNVANYKKDPAHIRTMYLNLEWLAKGYSMPESKYYKNEELLEDIKYALEWLHENAYSIKQQYGNWWQWEIGIPKALNNICIMLFDELGQETINKYTDVIYFYQPDPFHSGASGASANEYRESEAANRVDVSMISLVMGALRNDYEQLVMTRDAISSLLKYEQRESSGRYVDGFYTDGSFVQHGHVPYVGTYGNVFLTGASTVIQALEGSEWEVPKEKLEVLTSFALDSFAPFIYKGAALDMVRGRAIARNNETDRNSGHNIIGSFLLLSEIVDEQLANELKTYAKSWILEDTSTNFTANTNNIKLINLAESVLNDTSIAVAPFEEIHKHFGLMDRTVHRGRDYLLGLSMFSSRISNYEYMNGENLRGWHISDGMTYLYNSDLAQYSDDYWNTVNPYRLPGTTVDTIKLDINNPGDNASIGQKLFSKENWVGGSQIGAYGVSGMQLNGDLVTDRGSESPMAKYKSLQAKKSYFMFDDEIVMLGSDINSTEGREIETIIENRKIKDDATNRVTINGKEAVHTLGQEETIKASWAYLEGNVQGADIGYYFPSQAEINVKKVANTGKWADVKKKSSEELVTKNYVEMWLSHGANPIGKTYDYVLLPGKSQQEVAKYATNPNIEILSNTPQVQAVEEKELGILAANFWEDEVLTVDNLTVNKKASIMKKQQKNTLEVAISDPTMKNTGKIEVEINQKAYNVITKSEGIEIISLSPTIKFAVDVNKAEGKTFGIKFNTKALVIDNSEDDNTNTSSTFSNSSK</sequence>
<dbReference type="PANTHER" id="PTHR38481:SF1">
    <property type="entry name" value="HYALURONATE LYASE"/>
    <property type="match status" value="1"/>
</dbReference>
<gene>
    <name evidence="9" type="ORF">PBV87_03425</name>
</gene>
<dbReference type="Pfam" id="PF02278">
    <property type="entry name" value="Lyase_8"/>
    <property type="match status" value="1"/>
</dbReference>
<dbReference type="GO" id="GO:0005975">
    <property type="term" value="P:carbohydrate metabolic process"/>
    <property type="evidence" value="ECO:0007669"/>
    <property type="project" value="InterPro"/>
</dbReference>
<feature type="domain" description="Polysaccharide lyase family 8 C-terminal" evidence="7">
    <location>
        <begin position="812"/>
        <end position="875"/>
    </location>
</feature>
<comment type="similarity">
    <text evidence="1">Belongs to the polysaccharide lyase 8 family.</text>
</comment>
<keyword evidence="2" id="KW-0732">Signal</keyword>
<dbReference type="PANTHER" id="PTHR38481">
    <property type="entry name" value="HYALURONATE LYASE"/>
    <property type="match status" value="1"/>
</dbReference>
<dbReference type="Proteomes" id="UP001169242">
    <property type="component" value="Unassembled WGS sequence"/>
</dbReference>
<name>A0AA42DKG0_9FIRM</name>
<dbReference type="InterPro" id="IPR012970">
    <property type="entry name" value="Lyase_8_alpha_N"/>
</dbReference>
<dbReference type="SUPFAM" id="SSF48230">
    <property type="entry name" value="Chondroitin AC/alginate lyase"/>
    <property type="match status" value="1"/>
</dbReference>
<dbReference type="InterPro" id="IPR011071">
    <property type="entry name" value="Lyase_8-like_C"/>
</dbReference>
<keyword evidence="3 9" id="KW-0456">Lyase</keyword>
<dbReference type="Pfam" id="PF02884">
    <property type="entry name" value="Lyase_8_C"/>
    <property type="match status" value="1"/>
</dbReference>
<dbReference type="CDD" id="cd01083">
    <property type="entry name" value="GAG_Lyase"/>
    <property type="match status" value="1"/>
</dbReference>
<dbReference type="InterPro" id="IPR008964">
    <property type="entry name" value="Invasin/intimin_cell_adhesion"/>
</dbReference>
<evidence type="ECO:0000259" key="8">
    <source>
        <dbReference type="Pfam" id="PF08124"/>
    </source>
</evidence>
<dbReference type="InterPro" id="IPR011013">
    <property type="entry name" value="Gal_mutarotase_sf_dom"/>
</dbReference>
<dbReference type="Gene3D" id="2.60.40.1080">
    <property type="match status" value="1"/>
</dbReference>
<dbReference type="SUPFAM" id="SSF49373">
    <property type="entry name" value="Invasin/intimin cell-adhesion fragments"/>
    <property type="match status" value="1"/>
</dbReference>
<reference evidence="9" key="1">
    <citation type="journal article" date="2023" name="Int. J. Syst. Evol. Microbiol.">
        <title>&lt;i&gt;Holtiella tumoricola&lt;/i&gt; gen. nov. sp. nov., isolated from a human clinical sample.</title>
        <authorList>
            <person name="Allen-Vercoe E."/>
            <person name="Daigneault M.C."/>
            <person name="Vancuren S.J."/>
            <person name="Cochrane K."/>
            <person name="O'Neal L.L."/>
            <person name="Sankaranarayanan K."/>
            <person name="Lawson P.A."/>
        </authorList>
    </citation>
    <scope>NUCLEOTIDE SEQUENCE</scope>
    <source>
        <strain evidence="9">CC70A</strain>
    </source>
</reference>
<dbReference type="GO" id="GO:0030246">
    <property type="term" value="F:carbohydrate binding"/>
    <property type="evidence" value="ECO:0007669"/>
    <property type="project" value="InterPro"/>
</dbReference>
<feature type="active site" evidence="4">
    <location>
        <position position="384"/>
    </location>
</feature>
<feature type="active site" evidence="4">
    <location>
        <position position="375"/>
    </location>
</feature>
<dbReference type="InterPro" id="IPR008929">
    <property type="entry name" value="Chondroitin_lyas"/>
</dbReference>
<evidence type="ECO:0000256" key="3">
    <source>
        <dbReference type="ARBA" id="ARBA00023239"/>
    </source>
</evidence>
<proteinExistence type="inferred from homology"/>
<evidence type="ECO:0000259" key="5">
    <source>
        <dbReference type="Pfam" id="PF02278"/>
    </source>
</evidence>